<dbReference type="Proteomes" id="UP000195897">
    <property type="component" value="Unassembled WGS sequence"/>
</dbReference>
<dbReference type="SUPFAM" id="SSF52218">
    <property type="entry name" value="Flavoproteins"/>
    <property type="match status" value="1"/>
</dbReference>
<dbReference type="Gene3D" id="3.40.50.360">
    <property type="match status" value="1"/>
</dbReference>
<dbReference type="InterPro" id="IPR029039">
    <property type="entry name" value="Flavoprotein-like_sf"/>
</dbReference>
<evidence type="ECO:0000256" key="1">
    <source>
        <dbReference type="ARBA" id="ARBA00022630"/>
    </source>
</evidence>
<organism evidence="4 5">
    <name type="scientific">Butyricicoccus pullicaecorum</name>
    <dbReference type="NCBI Taxonomy" id="501571"/>
    <lineage>
        <taxon>Bacteria</taxon>
        <taxon>Bacillati</taxon>
        <taxon>Bacillota</taxon>
        <taxon>Clostridia</taxon>
        <taxon>Eubacteriales</taxon>
        <taxon>Butyricicoccaceae</taxon>
        <taxon>Butyricicoccus</taxon>
    </lineage>
</organism>
<feature type="domain" description="NADPH-dependent FMN reductase-like" evidence="3">
    <location>
        <begin position="4"/>
        <end position="124"/>
    </location>
</feature>
<reference evidence="5" key="1">
    <citation type="submission" date="2017-04" db="EMBL/GenBank/DDBJ databases">
        <title>Function of individual gut microbiota members based on whole genome sequencing of pure cultures obtained from chicken caecum.</title>
        <authorList>
            <person name="Medvecky M."/>
            <person name="Cejkova D."/>
            <person name="Polansky O."/>
            <person name="Karasova D."/>
            <person name="Kubasova T."/>
            <person name="Cizek A."/>
            <person name="Rychlik I."/>
        </authorList>
    </citation>
    <scope>NUCLEOTIDE SEQUENCE [LARGE SCALE GENOMIC DNA]</scope>
    <source>
        <strain evidence="5">An180</strain>
    </source>
</reference>
<keyword evidence="2" id="KW-0288">FMN</keyword>
<dbReference type="AlphaFoldDB" id="A0A1Y4LAB0"/>
<evidence type="ECO:0000256" key="2">
    <source>
        <dbReference type="ARBA" id="ARBA00022643"/>
    </source>
</evidence>
<dbReference type="EMBL" id="NFKK01000003">
    <property type="protein sequence ID" value="OUP53664.1"/>
    <property type="molecule type" value="Genomic_DNA"/>
</dbReference>
<dbReference type="PANTHER" id="PTHR43278">
    <property type="entry name" value="NAD(P)H-DEPENDENT FMN-CONTAINING OXIDOREDUCTASE YWQN-RELATED"/>
    <property type="match status" value="1"/>
</dbReference>
<protein>
    <submittedName>
        <fullName evidence="4">NADPH-dependent FMN reductase</fullName>
    </submittedName>
</protein>
<evidence type="ECO:0000313" key="4">
    <source>
        <dbReference type="EMBL" id="OUP53664.1"/>
    </source>
</evidence>
<dbReference type="Pfam" id="PF03358">
    <property type="entry name" value="FMN_red"/>
    <property type="match status" value="1"/>
</dbReference>
<proteinExistence type="predicted"/>
<evidence type="ECO:0000259" key="3">
    <source>
        <dbReference type="Pfam" id="PF03358"/>
    </source>
</evidence>
<keyword evidence="1" id="KW-0285">Flavoprotein</keyword>
<comment type="caution">
    <text evidence="4">The sequence shown here is derived from an EMBL/GenBank/DDBJ whole genome shotgun (WGS) entry which is preliminary data.</text>
</comment>
<dbReference type="InterPro" id="IPR051796">
    <property type="entry name" value="ISF_SsuE-like"/>
</dbReference>
<dbReference type="InterPro" id="IPR005025">
    <property type="entry name" value="FMN_Rdtase-like_dom"/>
</dbReference>
<dbReference type="GO" id="GO:0016491">
    <property type="term" value="F:oxidoreductase activity"/>
    <property type="evidence" value="ECO:0007669"/>
    <property type="project" value="InterPro"/>
</dbReference>
<dbReference type="PANTHER" id="PTHR43278:SF2">
    <property type="entry name" value="IRON-SULFUR FLAVOPROTEIN"/>
    <property type="match status" value="1"/>
</dbReference>
<accession>A0A1Y4LAB0</accession>
<evidence type="ECO:0000313" key="5">
    <source>
        <dbReference type="Proteomes" id="UP000195897"/>
    </source>
</evidence>
<name>A0A1Y4LAB0_9FIRM</name>
<dbReference type="RefSeq" id="WP_087370872.1">
    <property type="nucleotide sequence ID" value="NZ_NFKK01000003.1"/>
</dbReference>
<sequence>MSKNVLIISTSPRKSSNSDLLADEFLRGAQEAGHKVEKITLRDKQIGFCQGCLACLNTGRCAIADDANAIVQKMLIADVIVFATPIYYYEMCGQMKTMLDRSNPLYGSDYRFQDIYLLAAAAEEDDSTMDGAINGLQGWIACFERAHLAGTVFGGGVGAAGEIKGHPALQKAYEMGKAIG</sequence>
<gene>
    <name evidence="4" type="ORF">B5F17_03510</name>
</gene>